<keyword evidence="6" id="KW-1185">Reference proteome</keyword>
<keyword evidence="2" id="KW-0689">Ribosomal protein</keyword>
<dbReference type="GO" id="GO:0006412">
    <property type="term" value="P:translation"/>
    <property type="evidence" value="ECO:0007669"/>
    <property type="project" value="InterPro"/>
</dbReference>
<reference evidence="5" key="1">
    <citation type="submission" date="2020-04" db="EMBL/GenBank/DDBJ databases">
        <title>Analysis of mating type loci in Filobasidium floriforme.</title>
        <authorList>
            <person name="Nowrousian M."/>
        </authorList>
    </citation>
    <scope>NUCLEOTIDE SEQUENCE</scope>
    <source>
        <strain evidence="5">CBS 6242</strain>
    </source>
</reference>
<dbReference type="GO" id="GO:0005762">
    <property type="term" value="C:mitochondrial large ribosomal subunit"/>
    <property type="evidence" value="ECO:0007669"/>
    <property type="project" value="TreeGrafter"/>
</dbReference>
<evidence type="ECO:0000256" key="1">
    <source>
        <dbReference type="ARBA" id="ARBA00010111"/>
    </source>
</evidence>
<dbReference type="AlphaFoldDB" id="A0A8K0JQG7"/>
<proteinExistence type="inferred from homology"/>
<evidence type="ECO:0008006" key="7">
    <source>
        <dbReference type="Google" id="ProtNLM"/>
    </source>
</evidence>
<evidence type="ECO:0000313" key="5">
    <source>
        <dbReference type="EMBL" id="KAG7571065.1"/>
    </source>
</evidence>
<sequence length="140" mass="15453">MPRTLPWTTLAASLRSSRTIASSSTSSIISVRTTPTSTSTIPSFITPSRLITFRSPTTTSLLSSKSHTSSHTPSPSLSLLSSSPSPLLQQLRFKAYGAEYQPSQRKRKRKHGFLARLRGGRLGLGMLTRRRKVGRRFLSH</sequence>
<dbReference type="Gene3D" id="1.10.287.3980">
    <property type="match status" value="1"/>
</dbReference>
<gene>
    <name evidence="5" type="ORF">FFLO_01029</name>
</gene>
<name>A0A8K0JQG7_9TREE</name>
<evidence type="ECO:0000256" key="4">
    <source>
        <dbReference type="SAM" id="MobiDB-lite"/>
    </source>
</evidence>
<dbReference type="InterPro" id="IPR000271">
    <property type="entry name" value="Ribosomal_bL34"/>
</dbReference>
<accession>A0A8K0JQG7</accession>
<dbReference type="PANTHER" id="PTHR14503:SF4">
    <property type="entry name" value="LARGE RIBOSOMAL SUBUNIT PROTEIN BL34M"/>
    <property type="match status" value="1"/>
</dbReference>
<dbReference type="PANTHER" id="PTHR14503">
    <property type="entry name" value="MITOCHONDRIAL RIBOSOMAL PROTEIN 34 FAMILY MEMBER"/>
    <property type="match status" value="1"/>
</dbReference>
<organism evidence="5 6">
    <name type="scientific">Filobasidium floriforme</name>
    <dbReference type="NCBI Taxonomy" id="5210"/>
    <lineage>
        <taxon>Eukaryota</taxon>
        <taxon>Fungi</taxon>
        <taxon>Dikarya</taxon>
        <taxon>Basidiomycota</taxon>
        <taxon>Agaricomycotina</taxon>
        <taxon>Tremellomycetes</taxon>
        <taxon>Filobasidiales</taxon>
        <taxon>Filobasidiaceae</taxon>
        <taxon>Filobasidium</taxon>
    </lineage>
</organism>
<dbReference type="Pfam" id="PF00468">
    <property type="entry name" value="Ribosomal_L34"/>
    <property type="match status" value="1"/>
</dbReference>
<evidence type="ECO:0000256" key="3">
    <source>
        <dbReference type="ARBA" id="ARBA00023274"/>
    </source>
</evidence>
<feature type="region of interest" description="Disordered" evidence="4">
    <location>
        <begin position="60"/>
        <end position="83"/>
    </location>
</feature>
<dbReference type="EMBL" id="JABELV010000012">
    <property type="protein sequence ID" value="KAG7571065.1"/>
    <property type="molecule type" value="Genomic_DNA"/>
</dbReference>
<evidence type="ECO:0000313" key="6">
    <source>
        <dbReference type="Proteomes" id="UP000812966"/>
    </source>
</evidence>
<comment type="caution">
    <text evidence="5">The sequence shown here is derived from an EMBL/GenBank/DDBJ whole genome shotgun (WGS) entry which is preliminary data.</text>
</comment>
<keyword evidence="3" id="KW-0687">Ribonucleoprotein</keyword>
<dbReference type="GO" id="GO:0003735">
    <property type="term" value="F:structural constituent of ribosome"/>
    <property type="evidence" value="ECO:0007669"/>
    <property type="project" value="InterPro"/>
</dbReference>
<protein>
    <recommendedName>
        <fullName evidence="7">Ribosomal protein L34</fullName>
    </recommendedName>
</protein>
<evidence type="ECO:0000256" key="2">
    <source>
        <dbReference type="ARBA" id="ARBA00022980"/>
    </source>
</evidence>
<dbReference type="Proteomes" id="UP000812966">
    <property type="component" value="Unassembled WGS sequence"/>
</dbReference>
<comment type="similarity">
    <text evidence="1">Belongs to the bacterial ribosomal protein bL34 family.</text>
</comment>